<dbReference type="OrthoDB" id="2614902at2"/>
<dbReference type="EMBL" id="WKKI01000016">
    <property type="protein sequence ID" value="MRX72493.1"/>
    <property type="molecule type" value="Genomic_DNA"/>
</dbReference>
<organism evidence="1 2">
    <name type="scientific">Metabacillus lacus</name>
    <dbReference type="NCBI Taxonomy" id="1983721"/>
    <lineage>
        <taxon>Bacteria</taxon>
        <taxon>Bacillati</taxon>
        <taxon>Bacillota</taxon>
        <taxon>Bacilli</taxon>
        <taxon>Bacillales</taxon>
        <taxon>Bacillaceae</taxon>
        <taxon>Metabacillus</taxon>
    </lineage>
</organism>
<comment type="caution">
    <text evidence="1">The sequence shown here is derived from an EMBL/GenBank/DDBJ whole genome shotgun (WGS) entry which is preliminary data.</text>
</comment>
<name>A0A7X2J0H5_9BACI</name>
<evidence type="ECO:0000313" key="2">
    <source>
        <dbReference type="Proteomes" id="UP000448867"/>
    </source>
</evidence>
<dbReference type="AlphaFoldDB" id="A0A7X2J0H5"/>
<keyword evidence="2" id="KW-1185">Reference proteome</keyword>
<accession>A0A7X2J0H5</accession>
<dbReference type="RefSeq" id="WP_154307658.1">
    <property type="nucleotide sequence ID" value="NZ_WKKI01000016.1"/>
</dbReference>
<evidence type="ECO:0000313" key="1">
    <source>
        <dbReference type="EMBL" id="MRX72493.1"/>
    </source>
</evidence>
<evidence type="ECO:0008006" key="3">
    <source>
        <dbReference type="Google" id="ProtNLM"/>
    </source>
</evidence>
<dbReference type="Proteomes" id="UP000448867">
    <property type="component" value="Unassembled WGS sequence"/>
</dbReference>
<sequence>MAKRNVSRCSIPAGGKTSILVKVKNSASQDRTFSMNAFDKDSETKEALLISLDGKEINTDKLAPGTEKTYKVDTASVKKKVSFEIIQEKGGSGISVSSNVKGPSNVEITIK</sequence>
<reference evidence="1 2" key="1">
    <citation type="submission" date="2019-11" db="EMBL/GenBank/DDBJ databases">
        <title>Bacillus lacus genome.</title>
        <authorList>
            <person name="Allen C.J."/>
            <person name="Newman J.D."/>
        </authorList>
    </citation>
    <scope>NUCLEOTIDE SEQUENCE [LARGE SCALE GENOMIC DNA]</scope>
    <source>
        <strain evidence="1 2">KCTC 33946</strain>
    </source>
</reference>
<proteinExistence type="predicted"/>
<gene>
    <name evidence="1" type="ORF">GJU40_10080</name>
</gene>
<protein>
    <recommendedName>
        <fullName evidence="3">DUF4352 domain-containing protein</fullName>
    </recommendedName>
</protein>